<dbReference type="GO" id="GO:0003723">
    <property type="term" value="F:RNA binding"/>
    <property type="evidence" value="ECO:0007669"/>
    <property type="project" value="InterPro"/>
</dbReference>
<dbReference type="GO" id="GO:0003968">
    <property type="term" value="F:RNA-directed RNA polymerase activity"/>
    <property type="evidence" value="ECO:0007669"/>
    <property type="project" value="UniProtKB-KW"/>
</dbReference>
<evidence type="ECO:0000256" key="1">
    <source>
        <dbReference type="ARBA" id="ARBA00022484"/>
    </source>
</evidence>
<accession>A0A5Q0TKA8</accession>
<dbReference type="GO" id="GO:0006351">
    <property type="term" value="P:DNA-templated transcription"/>
    <property type="evidence" value="ECO:0007669"/>
    <property type="project" value="InterPro"/>
</dbReference>
<sequence length="706" mass="82506">MVFDTVRNYLHELRTTLTKEWSLSNKFGSTTVNPSSSEPDADLRRLQTTFRNLDIEKYLTNEYHQHATDLYFGLLESDHMKDEPFEFYTHIDTSIVPQSRQPNPGIKLLPIKMHRDQIVSATLKVPESGFNVDPPIYNLLLNDYPRYLPYIKKYCRPLGTTDATFTDFNREQVKYPDIPNDLILQIVRIVTTLLGAKPFRPLHWIDTYFTGMPLHTGVSYFYRHSYDMKTHAAFAANKDYEHKQTSKGYMFNTFAQWSRTVVHHIKEFALPFNPSKLTPPEIKAKLAEFFIRHATMLFTRNHISDRDGILKQRPVYAMDTLFLHIECMLTFPLHCMARSTSSAIMYSMETIRGGCARMSQLSMNFSSFLCIDWSAFDQRMPWIIVDTFFTKFLPSLIVINQGYHATAEYPTYPDLTSEKLFTRILNLISFLRLWYYNCVFVTADGYAYVRQFAGIASGMLNTQYLDSYCNLFLMIHALIHFGCSEQEIFDIMFFVMGDDNVILTHWDALRLTRFMSYFEQHALSRFGMVLSKTKSIITTLRYKIEMLGYTCNNGNPKRPLGKLVAQLCYPEHGIKPKYQSARAIGMAWAAAGMDPTFHTFCRDIYLLYLREAEIPDAENTQMILKHMPGMFKMLDDAQELFADLRFPKIQEVRERYAKWQGELDLNKKWSPVHFLNPPDFVTDHPMTVQDWMSEHNIHFKDVERLL</sequence>
<keyword evidence="3" id="KW-0548">Nucleotidyltransferase</keyword>
<dbReference type="InterPro" id="IPR043502">
    <property type="entry name" value="DNA/RNA_pol_sf"/>
</dbReference>
<evidence type="ECO:0000313" key="4">
    <source>
        <dbReference type="EMBL" id="QGA67326.1"/>
    </source>
</evidence>
<dbReference type="EMBL" id="MK809402">
    <property type="protein sequence ID" value="QGA67326.1"/>
    <property type="molecule type" value="Genomic_RNA"/>
</dbReference>
<dbReference type="SUPFAM" id="SSF56672">
    <property type="entry name" value="DNA/RNA polymerases"/>
    <property type="match status" value="1"/>
</dbReference>
<proteinExistence type="predicted"/>
<protein>
    <submittedName>
        <fullName evidence="4">RNA-dependent RNA polymerase</fullName>
    </submittedName>
</protein>
<name>A0A5Q0TKA8_9VIRU</name>
<reference evidence="4" key="1">
    <citation type="submission" date="2019-04" db="EMBL/GenBank/DDBJ databases">
        <title>Molecular characterization of novel dsRNA elements in the hypovirulent strain of Rhizoctonia solani, the causal agent of tobacco target spot.</title>
        <authorList>
            <person name="Zhong J."/>
            <person name="Chen Y."/>
            <person name="Li C.X."/>
        </authorList>
    </citation>
    <scope>NUCLEOTIDE SEQUENCE</scope>
    <source>
        <strain evidence="4">YNBB-111-3</strain>
    </source>
</reference>
<organism evidence="4">
    <name type="scientific">Rhizoctonia solani partitivirus 8</name>
    <dbReference type="NCBI Taxonomy" id="2600094"/>
    <lineage>
        <taxon>Viruses</taxon>
        <taxon>Riboviria</taxon>
        <taxon>Orthornavirae</taxon>
        <taxon>Pisuviricota</taxon>
        <taxon>Duplopiviricetes</taxon>
        <taxon>Durnavirales</taxon>
        <taxon>Partitiviridae</taxon>
    </lineage>
</organism>
<keyword evidence="1 4" id="KW-0696">RNA-directed RNA polymerase</keyword>
<evidence type="ECO:0000256" key="3">
    <source>
        <dbReference type="ARBA" id="ARBA00022695"/>
    </source>
</evidence>
<keyword evidence="2" id="KW-0808">Transferase</keyword>
<evidence type="ECO:0000256" key="2">
    <source>
        <dbReference type="ARBA" id="ARBA00022679"/>
    </source>
</evidence>